<gene>
    <name evidence="2" type="ORF">B5E88_12335</name>
</gene>
<keyword evidence="1" id="KW-0732">Signal</keyword>
<comment type="caution">
    <text evidence="2">The sequence shown here is derived from an EMBL/GenBank/DDBJ whole genome shotgun (WGS) entry which is preliminary data.</text>
</comment>
<feature type="chain" id="PRO_5012373243" evidence="1">
    <location>
        <begin position="30"/>
        <end position="67"/>
    </location>
</feature>
<accession>A0A1Y4QP01</accession>
<sequence length="67" mass="7214">MNKKEIVSGLISLAFIGSLAGSQLMTAQAATQEAKKMSTDVQLIKSDTTKEGYSITYRLQFDTGTVP</sequence>
<reference evidence="3" key="1">
    <citation type="submission" date="2017-04" db="EMBL/GenBank/DDBJ databases">
        <title>Function of individual gut microbiota members based on whole genome sequencing of pure cultures obtained from chicken caecum.</title>
        <authorList>
            <person name="Medvecky M."/>
            <person name="Cejkova D."/>
            <person name="Polansky O."/>
            <person name="Karasova D."/>
            <person name="Kubasova T."/>
            <person name="Cizek A."/>
            <person name="Rychlik I."/>
        </authorList>
    </citation>
    <scope>NUCLEOTIDE SEQUENCE [LARGE SCALE GENOMIC DNA]</scope>
    <source>
        <strain evidence="3">An144</strain>
    </source>
</reference>
<feature type="signal peptide" evidence="1">
    <location>
        <begin position="1"/>
        <end position="29"/>
    </location>
</feature>
<name>A0A1Y4QP01_9ENTE</name>
<evidence type="ECO:0000313" key="2">
    <source>
        <dbReference type="EMBL" id="OUQ07039.1"/>
    </source>
</evidence>
<feature type="non-terminal residue" evidence="2">
    <location>
        <position position="67"/>
    </location>
</feature>
<organism evidence="2 3">
    <name type="scientific">Enterococcus cecorum</name>
    <dbReference type="NCBI Taxonomy" id="44008"/>
    <lineage>
        <taxon>Bacteria</taxon>
        <taxon>Bacillati</taxon>
        <taxon>Bacillota</taxon>
        <taxon>Bacilli</taxon>
        <taxon>Lactobacillales</taxon>
        <taxon>Enterococcaceae</taxon>
        <taxon>Enterococcus</taxon>
    </lineage>
</organism>
<proteinExistence type="predicted"/>
<dbReference type="EMBL" id="NFLC01000065">
    <property type="protein sequence ID" value="OUQ07039.1"/>
    <property type="molecule type" value="Genomic_DNA"/>
</dbReference>
<evidence type="ECO:0000256" key="1">
    <source>
        <dbReference type="SAM" id="SignalP"/>
    </source>
</evidence>
<evidence type="ECO:0000313" key="3">
    <source>
        <dbReference type="Proteomes" id="UP000196074"/>
    </source>
</evidence>
<dbReference type="AlphaFoldDB" id="A0A1Y4QP01"/>
<protein>
    <submittedName>
        <fullName evidence="2">Uncharacterized protein</fullName>
    </submittedName>
</protein>
<dbReference type="Proteomes" id="UP000196074">
    <property type="component" value="Unassembled WGS sequence"/>
</dbReference>